<dbReference type="Pfam" id="PF00583">
    <property type="entry name" value="Acetyltransf_1"/>
    <property type="match status" value="1"/>
</dbReference>
<dbReference type="InterPro" id="IPR016181">
    <property type="entry name" value="Acyl_CoA_acyltransferase"/>
</dbReference>
<organism evidence="2 3">
    <name type="scientific">Candidatus Thiodiazotropha taylori</name>
    <dbReference type="NCBI Taxonomy" id="2792791"/>
    <lineage>
        <taxon>Bacteria</taxon>
        <taxon>Pseudomonadati</taxon>
        <taxon>Pseudomonadota</taxon>
        <taxon>Gammaproteobacteria</taxon>
        <taxon>Chromatiales</taxon>
        <taxon>Sedimenticolaceae</taxon>
        <taxon>Candidatus Thiodiazotropha</taxon>
    </lineage>
</organism>
<proteinExistence type="predicted"/>
<sequence>MKDGTPYQMHMCVAGRGHGDQQQMKEQIANAVECMSSQSRWLRFAAPIIKLSDRQLSYLTDFDNSDRVAWCATIHTPEGDRGIGLARYTRLEDEDGIAEFAVTVVDEFQGQGIGFTLLKRLVETAGANQITVLRGYILPSNKGMLELCKKFGAVVGREDSSTLVADIQLTKQDATV</sequence>
<dbReference type="GO" id="GO:0016747">
    <property type="term" value="F:acyltransferase activity, transferring groups other than amino-acyl groups"/>
    <property type="evidence" value="ECO:0007669"/>
    <property type="project" value="InterPro"/>
</dbReference>
<feature type="domain" description="N-acetyltransferase" evidence="1">
    <location>
        <begin position="65"/>
        <end position="152"/>
    </location>
</feature>
<accession>A0A944MFI2</accession>
<evidence type="ECO:0000259" key="1">
    <source>
        <dbReference type="Pfam" id="PF00583"/>
    </source>
</evidence>
<reference evidence="2 3" key="1">
    <citation type="submission" date="2021-05" db="EMBL/GenBank/DDBJ databases">
        <title>Genetic and Functional Diversity in Clade A Lucinid endosymbionts from the Bahamas.</title>
        <authorList>
            <person name="Giani N.M."/>
            <person name="Engel A.S."/>
            <person name="Campbell B.J."/>
        </authorList>
    </citation>
    <scope>NUCLEOTIDE SEQUENCE [LARGE SCALE GENOMIC DNA]</scope>
    <source>
        <strain evidence="2">LUC16012Gg_MoonRockCtena</strain>
    </source>
</reference>
<dbReference type="AlphaFoldDB" id="A0A944MFI2"/>
<dbReference type="InterPro" id="IPR000182">
    <property type="entry name" value="GNAT_dom"/>
</dbReference>
<name>A0A944MFI2_9GAMM</name>
<evidence type="ECO:0000313" key="2">
    <source>
        <dbReference type="EMBL" id="MBT2990462.1"/>
    </source>
</evidence>
<dbReference type="EMBL" id="JAHHGM010000017">
    <property type="protein sequence ID" value="MBT2990462.1"/>
    <property type="molecule type" value="Genomic_DNA"/>
</dbReference>
<dbReference type="Gene3D" id="3.40.630.30">
    <property type="match status" value="1"/>
</dbReference>
<dbReference type="SUPFAM" id="SSF55729">
    <property type="entry name" value="Acyl-CoA N-acyltransferases (Nat)"/>
    <property type="match status" value="1"/>
</dbReference>
<dbReference type="CDD" id="cd04301">
    <property type="entry name" value="NAT_SF"/>
    <property type="match status" value="1"/>
</dbReference>
<gene>
    <name evidence="2" type="ORF">KME65_16010</name>
</gene>
<comment type="caution">
    <text evidence="2">The sequence shown here is derived from an EMBL/GenBank/DDBJ whole genome shotgun (WGS) entry which is preliminary data.</text>
</comment>
<evidence type="ECO:0000313" key="3">
    <source>
        <dbReference type="Proteomes" id="UP000770889"/>
    </source>
</evidence>
<protein>
    <submittedName>
        <fullName evidence="2">GNAT family N-acetyltransferase</fullName>
    </submittedName>
</protein>
<dbReference type="Proteomes" id="UP000770889">
    <property type="component" value="Unassembled WGS sequence"/>
</dbReference>